<name>A0A0E9VGC1_ANGAN</name>
<dbReference type="EMBL" id="GBXM01031440">
    <property type="protein sequence ID" value="JAH77137.1"/>
    <property type="molecule type" value="Transcribed_RNA"/>
</dbReference>
<reference evidence="1" key="1">
    <citation type="submission" date="2014-11" db="EMBL/GenBank/DDBJ databases">
        <authorList>
            <person name="Amaro Gonzalez C."/>
        </authorList>
    </citation>
    <scope>NUCLEOTIDE SEQUENCE</scope>
</reference>
<sequence length="28" mass="3402">MTMTVKHFYFTTSDTLKNNLIYRFCTQP</sequence>
<accession>A0A0E9VGC1</accession>
<proteinExistence type="predicted"/>
<evidence type="ECO:0000313" key="1">
    <source>
        <dbReference type="EMBL" id="JAH77137.1"/>
    </source>
</evidence>
<organism evidence="1">
    <name type="scientific">Anguilla anguilla</name>
    <name type="common">European freshwater eel</name>
    <name type="synonym">Muraena anguilla</name>
    <dbReference type="NCBI Taxonomy" id="7936"/>
    <lineage>
        <taxon>Eukaryota</taxon>
        <taxon>Metazoa</taxon>
        <taxon>Chordata</taxon>
        <taxon>Craniata</taxon>
        <taxon>Vertebrata</taxon>
        <taxon>Euteleostomi</taxon>
        <taxon>Actinopterygii</taxon>
        <taxon>Neopterygii</taxon>
        <taxon>Teleostei</taxon>
        <taxon>Anguilliformes</taxon>
        <taxon>Anguillidae</taxon>
        <taxon>Anguilla</taxon>
    </lineage>
</organism>
<dbReference type="AlphaFoldDB" id="A0A0E9VGC1"/>
<protein>
    <submittedName>
        <fullName evidence="1">Uncharacterized protein</fullName>
    </submittedName>
</protein>
<reference evidence="1" key="2">
    <citation type="journal article" date="2015" name="Fish Shellfish Immunol.">
        <title>Early steps in the European eel (Anguilla anguilla)-Vibrio vulnificus interaction in the gills: Role of the RtxA13 toxin.</title>
        <authorList>
            <person name="Callol A."/>
            <person name="Pajuelo D."/>
            <person name="Ebbesson L."/>
            <person name="Teles M."/>
            <person name="MacKenzie S."/>
            <person name="Amaro C."/>
        </authorList>
    </citation>
    <scope>NUCLEOTIDE SEQUENCE</scope>
</reference>